<evidence type="ECO:0000313" key="6">
    <source>
        <dbReference type="EMBL" id="VDM40518.1"/>
    </source>
</evidence>
<dbReference type="CDD" id="cd02440">
    <property type="entry name" value="AdoMet_MTases"/>
    <property type="match status" value="1"/>
</dbReference>
<evidence type="ECO:0000256" key="4">
    <source>
        <dbReference type="ARBA" id="ARBA00022691"/>
    </source>
</evidence>
<dbReference type="Proteomes" id="UP000050794">
    <property type="component" value="Unassembled WGS sequence"/>
</dbReference>
<dbReference type="GO" id="GO:0008168">
    <property type="term" value="F:methyltransferase activity"/>
    <property type="evidence" value="ECO:0007669"/>
    <property type="project" value="UniProtKB-KW"/>
</dbReference>
<evidence type="ECO:0000313" key="8">
    <source>
        <dbReference type="WBParaSite" id="TCNE_0000919701-mRNA-1"/>
    </source>
</evidence>
<dbReference type="AlphaFoldDB" id="A0A183UL27"/>
<sequence>MAIKFIEQTEGSKSATAPVYYTKACMIAYLMRPTVVRLMDPHISFKYNQAKATANREYEARHSSPDSKPITFYLYNPIRFCIRTLLDAKIGLGESYMSSDWNASPSAKDFLTLLIRAKRYKSTHKMSSRQRSSWIGSLSVYLQRTTVRTIRVIVRFLNYIQHRFHQNSMLGSARNIHQHYDLGNEMFQIFLDPSMTYSCALFEPFPEKITKTDFKMLEEAQMRKYDAMLDMLELKPTDHVLEIGCGWGACSIRAVQKFGCKWTGITISAEQLKVAQEKVRKHALEDKIEYKLLDYRLEKGVYDKLLAIEMIEAVGHEYLPLFFEIMRDRIVPGGIACIQAITCPDAYYDHYRRSSDFIKKYIFPGGHLPSEGAISEALPPELTIETVSHIGKHYAVTLDLWHSAWMERQKKILDLGYTQQFHRKWQFYFALCSALFEHSHIDTVQMRIARA</sequence>
<gene>
    <name evidence="6" type="ORF">TCNE_LOCUS9197</name>
</gene>
<dbReference type="InterPro" id="IPR029063">
    <property type="entry name" value="SAM-dependent_MTases_sf"/>
</dbReference>
<keyword evidence="3" id="KW-0808">Transferase</keyword>
<proteinExistence type="inferred from homology"/>
<keyword evidence="4" id="KW-0949">S-adenosyl-L-methionine</keyword>
<keyword evidence="2" id="KW-0489">Methyltransferase</keyword>
<dbReference type="EMBL" id="UYWY01020105">
    <property type="protein sequence ID" value="VDM40518.1"/>
    <property type="molecule type" value="Genomic_DNA"/>
</dbReference>
<accession>A0A183UL27</accession>
<dbReference type="Gene3D" id="3.40.50.150">
    <property type="entry name" value="Vaccinia Virus protein VP39"/>
    <property type="match status" value="1"/>
</dbReference>
<reference evidence="6 7" key="2">
    <citation type="submission" date="2018-11" db="EMBL/GenBank/DDBJ databases">
        <authorList>
            <consortium name="Pathogen Informatics"/>
        </authorList>
    </citation>
    <scope>NUCLEOTIDE SEQUENCE [LARGE SCALE GENOMIC DNA]</scope>
</reference>
<dbReference type="SUPFAM" id="SSF53335">
    <property type="entry name" value="S-adenosyl-L-methionine-dependent methyltransferases"/>
    <property type="match status" value="1"/>
</dbReference>
<reference evidence="8" key="1">
    <citation type="submission" date="2016-06" db="UniProtKB">
        <authorList>
            <consortium name="WormBaseParasite"/>
        </authorList>
    </citation>
    <scope>IDENTIFICATION</scope>
</reference>
<dbReference type="WBParaSite" id="TCNE_0000919701-mRNA-1">
    <property type="protein sequence ID" value="TCNE_0000919701-mRNA-1"/>
    <property type="gene ID" value="TCNE_0000919701"/>
</dbReference>
<organism evidence="7 8">
    <name type="scientific">Toxocara canis</name>
    <name type="common">Canine roundworm</name>
    <dbReference type="NCBI Taxonomy" id="6265"/>
    <lineage>
        <taxon>Eukaryota</taxon>
        <taxon>Metazoa</taxon>
        <taxon>Ecdysozoa</taxon>
        <taxon>Nematoda</taxon>
        <taxon>Chromadorea</taxon>
        <taxon>Rhabditida</taxon>
        <taxon>Spirurina</taxon>
        <taxon>Ascaridomorpha</taxon>
        <taxon>Ascaridoidea</taxon>
        <taxon>Toxocaridae</taxon>
        <taxon>Toxocara</taxon>
    </lineage>
</organism>
<dbReference type="GO" id="GO:0032259">
    <property type="term" value="P:methylation"/>
    <property type="evidence" value="ECO:0007669"/>
    <property type="project" value="UniProtKB-KW"/>
</dbReference>
<dbReference type="Pfam" id="PF02353">
    <property type="entry name" value="CMAS"/>
    <property type="match status" value="1"/>
</dbReference>
<evidence type="ECO:0000313" key="7">
    <source>
        <dbReference type="Proteomes" id="UP000050794"/>
    </source>
</evidence>
<dbReference type="PIRSF" id="PIRSF003085">
    <property type="entry name" value="CMAS"/>
    <property type="match status" value="1"/>
</dbReference>
<evidence type="ECO:0000256" key="1">
    <source>
        <dbReference type="ARBA" id="ARBA00010815"/>
    </source>
</evidence>
<evidence type="ECO:0000256" key="5">
    <source>
        <dbReference type="ARBA" id="ARBA00023098"/>
    </source>
</evidence>
<keyword evidence="5" id="KW-0443">Lipid metabolism</keyword>
<dbReference type="PANTHER" id="PTHR43667">
    <property type="entry name" value="CYCLOPROPANE-FATTY-ACYL-PHOSPHOLIPID SYNTHASE"/>
    <property type="match status" value="1"/>
</dbReference>
<evidence type="ECO:0000256" key="2">
    <source>
        <dbReference type="ARBA" id="ARBA00022603"/>
    </source>
</evidence>
<evidence type="ECO:0000256" key="3">
    <source>
        <dbReference type="ARBA" id="ARBA00022679"/>
    </source>
</evidence>
<name>A0A183UL27_TOXCA</name>
<dbReference type="PANTHER" id="PTHR43667:SF2">
    <property type="entry name" value="FATTY ACID C-METHYL TRANSFERASE"/>
    <property type="match status" value="1"/>
</dbReference>
<dbReference type="InterPro" id="IPR050723">
    <property type="entry name" value="CFA/CMAS"/>
</dbReference>
<protein>
    <submittedName>
        <fullName evidence="8">Putative fatty acid methyltransferase</fullName>
    </submittedName>
</protein>
<keyword evidence="7" id="KW-1185">Reference proteome</keyword>
<dbReference type="InterPro" id="IPR003333">
    <property type="entry name" value="CMAS"/>
</dbReference>
<dbReference type="GO" id="GO:0008610">
    <property type="term" value="P:lipid biosynthetic process"/>
    <property type="evidence" value="ECO:0007669"/>
    <property type="project" value="InterPro"/>
</dbReference>
<comment type="similarity">
    <text evidence="1">Belongs to the CFA/CMAS family.</text>
</comment>